<dbReference type="Proteomes" id="UP000215914">
    <property type="component" value="Chromosome 11"/>
</dbReference>
<organism evidence="2 3">
    <name type="scientific">Helianthus annuus</name>
    <name type="common">Common sunflower</name>
    <dbReference type="NCBI Taxonomy" id="4232"/>
    <lineage>
        <taxon>Eukaryota</taxon>
        <taxon>Viridiplantae</taxon>
        <taxon>Streptophyta</taxon>
        <taxon>Embryophyta</taxon>
        <taxon>Tracheophyta</taxon>
        <taxon>Spermatophyta</taxon>
        <taxon>Magnoliopsida</taxon>
        <taxon>eudicotyledons</taxon>
        <taxon>Gunneridae</taxon>
        <taxon>Pentapetalae</taxon>
        <taxon>asterids</taxon>
        <taxon>campanulids</taxon>
        <taxon>Asterales</taxon>
        <taxon>Asteraceae</taxon>
        <taxon>Asteroideae</taxon>
        <taxon>Heliantheae alliance</taxon>
        <taxon>Heliantheae</taxon>
        <taxon>Helianthus</taxon>
    </lineage>
</organism>
<evidence type="ECO:0000313" key="2">
    <source>
        <dbReference type="EMBL" id="OTG07613.1"/>
    </source>
</evidence>
<keyword evidence="3" id="KW-1185">Reference proteome</keyword>
<dbReference type="InterPro" id="IPR008974">
    <property type="entry name" value="TRAF-like"/>
</dbReference>
<evidence type="ECO:0000259" key="1">
    <source>
        <dbReference type="PROSITE" id="PS50144"/>
    </source>
</evidence>
<sequence length="95" mass="11033">MFGRHKNFKRTKQVFQVNCKKGVLIREMTKSRGNYYSVPKGNKCGSKSSKERKHWFCNSAIDWGYCCFVLLSELNDSENGFILNDNITVEVEKTN</sequence>
<dbReference type="PROSITE" id="PS50144">
    <property type="entry name" value="MATH"/>
    <property type="match status" value="1"/>
</dbReference>
<feature type="domain" description="MATH" evidence="1">
    <location>
        <begin position="1"/>
        <end position="93"/>
    </location>
</feature>
<gene>
    <name evidence="2" type="ORF">HannXRQ_Chr11g0332411</name>
</gene>
<evidence type="ECO:0000313" key="3">
    <source>
        <dbReference type="Proteomes" id="UP000215914"/>
    </source>
</evidence>
<name>A0A251TA30_HELAN</name>
<dbReference type="SUPFAM" id="SSF49599">
    <property type="entry name" value="TRAF domain-like"/>
    <property type="match status" value="1"/>
</dbReference>
<dbReference type="AlphaFoldDB" id="A0A251TA30"/>
<dbReference type="InterPro" id="IPR002083">
    <property type="entry name" value="MATH/TRAF_dom"/>
</dbReference>
<dbReference type="EMBL" id="CM007900">
    <property type="protein sequence ID" value="OTG07613.1"/>
    <property type="molecule type" value="Genomic_DNA"/>
</dbReference>
<reference evidence="3" key="1">
    <citation type="journal article" date="2017" name="Nature">
        <title>The sunflower genome provides insights into oil metabolism, flowering and Asterid evolution.</title>
        <authorList>
            <person name="Badouin H."/>
            <person name="Gouzy J."/>
            <person name="Grassa C.J."/>
            <person name="Murat F."/>
            <person name="Staton S.E."/>
            <person name="Cottret L."/>
            <person name="Lelandais-Briere C."/>
            <person name="Owens G.L."/>
            <person name="Carrere S."/>
            <person name="Mayjonade B."/>
            <person name="Legrand L."/>
            <person name="Gill N."/>
            <person name="Kane N.C."/>
            <person name="Bowers J.E."/>
            <person name="Hubner S."/>
            <person name="Bellec A."/>
            <person name="Berard A."/>
            <person name="Berges H."/>
            <person name="Blanchet N."/>
            <person name="Boniface M.C."/>
            <person name="Brunel D."/>
            <person name="Catrice O."/>
            <person name="Chaidir N."/>
            <person name="Claudel C."/>
            <person name="Donnadieu C."/>
            <person name="Faraut T."/>
            <person name="Fievet G."/>
            <person name="Helmstetter N."/>
            <person name="King M."/>
            <person name="Knapp S.J."/>
            <person name="Lai Z."/>
            <person name="Le Paslier M.C."/>
            <person name="Lippi Y."/>
            <person name="Lorenzon L."/>
            <person name="Mandel J.R."/>
            <person name="Marage G."/>
            <person name="Marchand G."/>
            <person name="Marquand E."/>
            <person name="Bret-Mestries E."/>
            <person name="Morien E."/>
            <person name="Nambeesan S."/>
            <person name="Nguyen T."/>
            <person name="Pegot-Espagnet P."/>
            <person name="Pouilly N."/>
            <person name="Raftis F."/>
            <person name="Sallet E."/>
            <person name="Schiex T."/>
            <person name="Thomas J."/>
            <person name="Vandecasteele C."/>
            <person name="Vares D."/>
            <person name="Vear F."/>
            <person name="Vautrin S."/>
            <person name="Crespi M."/>
            <person name="Mangin B."/>
            <person name="Burke J.M."/>
            <person name="Salse J."/>
            <person name="Munos S."/>
            <person name="Vincourt P."/>
            <person name="Rieseberg L.H."/>
            <person name="Langlade N.B."/>
        </authorList>
    </citation>
    <scope>NUCLEOTIDE SEQUENCE [LARGE SCALE GENOMIC DNA]</scope>
    <source>
        <strain evidence="3">cv. SF193</strain>
    </source>
</reference>
<protein>
    <submittedName>
        <fullName evidence="2">Putative TRAF-like protein</fullName>
    </submittedName>
</protein>
<proteinExistence type="predicted"/>
<accession>A0A251TA30</accession>
<dbReference type="InParanoid" id="A0A251TA30"/>
<dbReference type="Gene3D" id="2.60.210.10">
    <property type="entry name" value="Apoptosis, Tumor Necrosis Factor Receptor Associated Protein 2, Chain A"/>
    <property type="match status" value="1"/>
</dbReference>